<dbReference type="Pfam" id="PF14765">
    <property type="entry name" value="PS-DH"/>
    <property type="match status" value="1"/>
</dbReference>
<dbReference type="SUPFAM" id="SSF56801">
    <property type="entry name" value="Acetyl-CoA synthetase-like"/>
    <property type="match status" value="1"/>
</dbReference>
<dbReference type="Gene3D" id="3.40.50.11460">
    <property type="match status" value="1"/>
</dbReference>
<dbReference type="InterPro" id="IPR013154">
    <property type="entry name" value="ADH-like_N"/>
</dbReference>
<dbReference type="Gene3D" id="3.40.47.10">
    <property type="match status" value="1"/>
</dbReference>
<dbReference type="SMART" id="SM00823">
    <property type="entry name" value="PKS_PP"/>
    <property type="match status" value="2"/>
</dbReference>
<dbReference type="Pfam" id="PF08659">
    <property type="entry name" value="KR"/>
    <property type="match status" value="1"/>
</dbReference>
<dbReference type="Pfam" id="PF00501">
    <property type="entry name" value="AMP-binding"/>
    <property type="match status" value="1"/>
</dbReference>
<dbReference type="SMART" id="SM01294">
    <property type="entry name" value="PKS_PP_betabranch"/>
    <property type="match status" value="2"/>
</dbReference>
<reference evidence="9 10" key="1">
    <citation type="submission" date="2021-03" db="EMBL/GenBank/DDBJ databases">
        <title>Sequencing the genomes of 1000 actinobacteria strains.</title>
        <authorList>
            <person name="Klenk H.-P."/>
        </authorList>
    </citation>
    <scope>NUCLEOTIDE SEQUENCE [LARGE SCALE GENOMIC DNA]</scope>
    <source>
        <strain evidence="9 10">DSM 45516</strain>
    </source>
</reference>
<dbReference type="PANTHER" id="PTHR43775:SF51">
    <property type="entry name" value="INACTIVE PHENOLPHTHIOCEROL SYNTHESIS POLYKETIDE SYNTHASE TYPE I PKS1-RELATED"/>
    <property type="match status" value="1"/>
</dbReference>
<evidence type="ECO:0000259" key="6">
    <source>
        <dbReference type="PROSITE" id="PS50075"/>
    </source>
</evidence>
<dbReference type="SUPFAM" id="SSF47336">
    <property type="entry name" value="ACP-like"/>
    <property type="match status" value="2"/>
</dbReference>
<dbReference type="SUPFAM" id="SSF53901">
    <property type="entry name" value="Thiolase-like"/>
    <property type="match status" value="1"/>
</dbReference>
<name>A0ABS4Q890_9NOCA</name>
<dbReference type="InterPro" id="IPR013968">
    <property type="entry name" value="PKS_KR"/>
</dbReference>
<dbReference type="EMBL" id="JAGGMR010000001">
    <property type="protein sequence ID" value="MBP2187909.1"/>
    <property type="molecule type" value="Genomic_DNA"/>
</dbReference>
<dbReference type="InterPro" id="IPR020845">
    <property type="entry name" value="AMP-binding_CS"/>
</dbReference>
<dbReference type="InterPro" id="IPR020843">
    <property type="entry name" value="ER"/>
</dbReference>
<evidence type="ECO:0000259" key="8">
    <source>
        <dbReference type="PROSITE" id="PS52019"/>
    </source>
</evidence>
<dbReference type="SMART" id="SM00829">
    <property type="entry name" value="PKS_ER"/>
    <property type="match status" value="1"/>
</dbReference>
<dbReference type="PANTHER" id="PTHR43775">
    <property type="entry name" value="FATTY ACID SYNTHASE"/>
    <property type="match status" value="1"/>
</dbReference>
<dbReference type="SMART" id="SM00826">
    <property type="entry name" value="PKS_DH"/>
    <property type="match status" value="1"/>
</dbReference>
<dbReference type="Pfam" id="PF22953">
    <property type="entry name" value="SpnB_Rossmann"/>
    <property type="match status" value="1"/>
</dbReference>
<dbReference type="Proteomes" id="UP001519325">
    <property type="component" value="Unassembled WGS sequence"/>
</dbReference>
<feature type="domain" description="Ketosynthase family 3 (KS3)" evidence="7">
    <location>
        <begin position="962"/>
        <end position="1370"/>
    </location>
</feature>
<dbReference type="InterPro" id="IPR055123">
    <property type="entry name" value="SpnB-like_Rossmann"/>
</dbReference>
<dbReference type="InterPro" id="IPR001969">
    <property type="entry name" value="Aspartic_peptidase_AS"/>
</dbReference>
<feature type="region of interest" description="N-terminal hotdog fold" evidence="5">
    <location>
        <begin position="1520"/>
        <end position="1645"/>
    </location>
</feature>
<feature type="active site" description="Proton donor; for dehydratase activity" evidence="5">
    <location>
        <position position="1719"/>
    </location>
</feature>
<dbReference type="InterPro" id="IPR020806">
    <property type="entry name" value="PKS_PP-bd"/>
</dbReference>
<evidence type="ECO:0000313" key="10">
    <source>
        <dbReference type="Proteomes" id="UP001519325"/>
    </source>
</evidence>
<feature type="domain" description="PKS/mFAS DH" evidence="8">
    <location>
        <begin position="1520"/>
        <end position="1797"/>
    </location>
</feature>
<gene>
    <name evidence="9" type="ORF">BJ987_000810</name>
</gene>
<evidence type="ECO:0000256" key="1">
    <source>
        <dbReference type="ARBA" id="ARBA00022450"/>
    </source>
</evidence>
<dbReference type="PROSITE" id="PS50075">
    <property type="entry name" value="CARRIER"/>
    <property type="match status" value="2"/>
</dbReference>
<organism evidence="9 10">
    <name type="scientific">Nocardia goodfellowii</name>
    <dbReference type="NCBI Taxonomy" id="882446"/>
    <lineage>
        <taxon>Bacteria</taxon>
        <taxon>Bacillati</taxon>
        <taxon>Actinomycetota</taxon>
        <taxon>Actinomycetes</taxon>
        <taxon>Mycobacteriales</taxon>
        <taxon>Nocardiaceae</taxon>
        <taxon>Nocardia</taxon>
    </lineage>
</organism>
<dbReference type="Pfam" id="PF08240">
    <property type="entry name" value="ADH_N"/>
    <property type="match status" value="1"/>
</dbReference>
<dbReference type="SUPFAM" id="SSF50129">
    <property type="entry name" value="GroES-like"/>
    <property type="match status" value="1"/>
</dbReference>
<dbReference type="InterPro" id="IPR016039">
    <property type="entry name" value="Thiolase-like"/>
</dbReference>
<dbReference type="InterPro" id="IPR049551">
    <property type="entry name" value="PKS_DH_C"/>
</dbReference>
<feature type="domain" description="Carrier" evidence="6">
    <location>
        <begin position="860"/>
        <end position="937"/>
    </location>
</feature>
<dbReference type="InterPro" id="IPR020807">
    <property type="entry name" value="PKS_DH"/>
</dbReference>
<dbReference type="InterPro" id="IPR049900">
    <property type="entry name" value="PKS_mFAS_DH"/>
</dbReference>
<dbReference type="PROSITE" id="PS52004">
    <property type="entry name" value="KS3_2"/>
    <property type="match status" value="1"/>
</dbReference>
<dbReference type="InterPro" id="IPR025110">
    <property type="entry name" value="AMP-bd_C"/>
</dbReference>
<evidence type="ECO:0000313" key="9">
    <source>
        <dbReference type="EMBL" id="MBP2187909.1"/>
    </source>
</evidence>
<dbReference type="InterPro" id="IPR000873">
    <property type="entry name" value="AMP-dep_synth/lig_dom"/>
</dbReference>
<dbReference type="Gene3D" id="3.90.180.10">
    <property type="entry name" value="Medium-chain alcohol dehydrogenases, catalytic domain"/>
    <property type="match status" value="1"/>
</dbReference>
<dbReference type="CDD" id="cd08956">
    <property type="entry name" value="KR_3_FAS_SDR_x"/>
    <property type="match status" value="1"/>
</dbReference>
<dbReference type="PROSITE" id="PS00455">
    <property type="entry name" value="AMP_BINDING"/>
    <property type="match status" value="1"/>
</dbReference>
<dbReference type="InterPro" id="IPR036291">
    <property type="entry name" value="NAD(P)-bd_dom_sf"/>
</dbReference>
<dbReference type="Pfam" id="PF13193">
    <property type="entry name" value="AMP-binding_C"/>
    <property type="match status" value="1"/>
</dbReference>
<dbReference type="CDD" id="cd05195">
    <property type="entry name" value="enoyl_red"/>
    <property type="match status" value="1"/>
</dbReference>
<dbReference type="Pfam" id="PF00550">
    <property type="entry name" value="PP-binding"/>
    <property type="match status" value="2"/>
</dbReference>
<dbReference type="Pfam" id="PF21089">
    <property type="entry name" value="PKS_DH_N"/>
    <property type="match status" value="1"/>
</dbReference>
<evidence type="ECO:0000256" key="3">
    <source>
        <dbReference type="ARBA" id="ARBA00022679"/>
    </source>
</evidence>
<sequence length="2732" mass="286710">MTRIDVVRSLSDSISRNARLWPGKVAFGDRRRELTYAELAERTARLAGHLADLGVARGDRVALKLGNTVEMAEAYLAVWRAGAVGVPINAHSSPAEVGWILADSGAAVLMTTSHTARELAGDYPGLTLIVTEPSPESERGIAFEDLATGGPVSAARDDLGLDDLAWILYTSGTTGRPKGVRSTLRQSLWGTQHWYVPVLGMSPEDRLLWPVPLSHCLGHHLGVLGVVSVGCGATIIDGYSGGVVLDALERSGATILVGVPTSFHRLTQAVREGAAPPHRLRAALTAGAVVSAELTANVQELLGIPLLNNYGCTEACGPIAAMDPPGGSARHGVGRAVEGVRVRIVDPDTGQDVAPGLEGEIWISGPNMMLGYHNQPDQTAEAMVDGWFRTGDLATRDAQGTLSISGRIKELIIRGGENIHPAQIEEVVRGLPGVADAAVVGQPHEVFGEVPAVLVVLAPGGLDLAAFVVGCRRALPHAKVPTDVFEIAAVPRTPSGKIVRQALAGLPRRWLGSSDGARDMWAELDWVPRRPARLARASAAEPIVLSRSALPVGSGPAAVVAAVTALEADVRTALQGPATVVVVTRDGSTARAACDPGQAALFGSVRSLQARYPGRIALIDIAGETPDTDDTVVRAIASAEGDDQLVVRSGDLVEPRFVGAGPIAPGAVASDRAANLVVLSELPDARLVDHLRQWSDHTGVVCVDSLDDIADQLATDGNGSGTAVFGRLGDDRARAMTRFLDLCSSLEAREHPTRVLLVLAEDPEDPQAVLSAAAIGWYEATLRNPRVARVVHGTLLVCTGSPADLDLPAIFDAMARRDTPPVLYIGRSPADRESWDQSDERTLADLTAGLNERTPAEALAVLTRLVRDAVAAALGDQLVDGAALAPEMSFRDQGLTSIGAVRIRNALVRETGLDLPVTVAFDHPCARELAEHLARVIGVGEHPVSETTETTEMTGDQDSALSDPVAIIGIGCRFPGGIDSADALWDVVAEGRDVLGAFPADRGWHAEELDFDTGGFLAGAADFDAEFFGISPREARSMDPQQRVLLEVAWEAIEHAAQDPAALRGSDTAVFIGAMYQDYTAENRDRVGVAGLSGVLSGRLAYTLGLLGPAVTVDTACSSGLVAIHQAAQALRLRECSLALAGGVTIMSTPSVFAEFDRQGGLAGDGRCKPFSAAADGTGFGEGAAVLLLERLSDAHRHGHRVLAVIRGSALNQDGRSNGLTAPSGPAQQRVIRRALADAGVPAGEVDVVEAHGTGTTLGDPIEAQALLATYGRHRPAGAPLWLGSVKSNIGHTQAAAGFAGVIKMVMAMHHELVPPTLHVDRPTPHVDWSSGTIRLASEARPWPRASRPRRAGVSSFGIGGTNAHLILEEPGASAEAARGTESVGLEPIPWVLSGRNRAALAAQVTRLTDFLDRVPELDPVDVGYSLLTTRTLFEHRIVVYGRDRDELCDGLATVAKDLTAPGWAPEPVDLDAAWLDSCTRAGARRITLPTYPFQRERYWTSPTAGAAGIAAAGLSVPEHPLLGAMVDIAADGGLLLAGRLSAARQPWLAEHRIQDRVLLPASALLELALHAGARVRRERLTELVLSAPLVLPAQGFVELQVAVSGASAAGECRVSIFSRQDADHSDAEWTTHATGTLVAADPLPPPPETEPWPPPGAEPLTRPDHYDLVWAQGYQYGPAFRGLGRVWRHGAEILAEVALPEQIRAHATEFGVHPALLDAALQVIAAAEAEAPGAAMRLPFVWEGVQLFSGGPAALRVRLRPLGGDRFELSLSDPQGRPVARVDAVGLRPAAREQSLSGAGRLYEMTWVPAGPTTAASGEWSSEETFERFAGAGRSAVVLRCAETDSAAGVPAAVRERVERILARVQALLARDAATIVVVTQGAVAVGDAGTIDDLAGAAVWGLLRSAQNEYPRRIILLDVDEPSRYRDAVASVLDAGEPYLALRDNVFHVPRLDRHGDGTVGAAELFRTGDWRLVHRGAGTCTGENLVLAAGSGPAELAPGQVLVELRATGLNFRDVLIVSGMYPDSSTPLGGEGAGIVRAVAADVTDLRPGDRVLGLFPGMGSTMVADRRALAPMPPGWSFAQAASVPVVFATAYYALVDLAGAAGGESLLVHAGTGGVGMAAVQLARHLGLELYATASTPKWDVLRQMGIEQDRIADSRTAAFESVFRAATGGRGVDIVLDSLTGDRVDASLRLLRPGGRFIEMGVADLRDPDEVAARYPGVRYRHFLLMEAGLDRIQQIFTELMALFGRGVLAPPPLTAWDARYAPQALRFLRKARHVGKLVLTIPPPLHPDGTVLVTGAAGGLGARLARHLVSAHGVRRLLLTSRRGPDAPGADRLAADLRALGARVDLVACDVGDRAALAKLLADVPAAHPLTAVVHVAGVVEDASFLAQTPERVAAVFGPKVDAAWNLHEATRDLDLSAFVLYSSIAGVLGTPGQANYAAANSFLDALAVRRRRAGLPATALAWGLWDSPTGMAGRLADRDKARIRRDGILGLSDADGLALVDRALAFGPACAVAARFDLAALTARASGSSLPAVLQGLVSVPAAAAADAGKLESRLDGKPASERERLVLDVIREHAAAVLGHRGSGAVAADAQFNDLGFDSIGSVEFRNRLRAVTDVTIPTTVVFDYSSPAALARHISDTMGGGQNGTAGLLSLVEELGARIVAADVARTDLGAVALRLGELLGRLEEAGNAGEQPAGAELAAADDATLFEFIDQWHGSARPNQ</sequence>
<dbReference type="Gene3D" id="3.10.129.110">
    <property type="entry name" value="Polyketide synthase dehydratase"/>
    <property type="match status" value="1"/>
</dbReference>
<feature type="active site" description="Proton acceptor; for dehydratase activity" evidence="5">
    <location>
        <position position="1552"/>
    </location>
</feature>
<dbReference type="Pfam" id="PF00109">
    <property type="entry name" value="ketoacyl-synt"/>
    <property type="match status" value="1"/>
</dbReference>
<dbReference type="InterPro" id="IPR014031">
    <property type="entry name" value="Ketoacyl_synth_C"/>
</dbReference>
<dbReference type="InterPro" id="IPR020841">
    <property type="entry name" value="PKS_Beta-ketoAc_synthase_dom"/>
</dbReference>
<dbReference type="InterPro" id="IPR009081">
    <property type="entry name" value="PP-bd_ACP"/>
</dbReference>
<dbReference type="InterPro" id="IPR014030">
    <property type="entry name" value="Ketoacyl_synth_N"/>
</dbReference>
<evidence type="ECO:0000256" key="2">
    <source>
        <dbReference type="ARBA" id="ARBA00022553"/>
    </source>
</evidence>
<keyword evidence="4" id="KW-0511">Multifunctional enzyme</keyword>
<dbReference type="InterPro" id="IPR042104">
    <property type="entry name" value="PKS_dehydratase_sf"/>
</dbReference>
<dbReference type="PROSITE" id="PS00141">
    <property type="entry name" value="ASP_PROTEASE"/>
    <property type="match status" value="1"/>
</dbReference>
<dbReference type="InterPro" id="IPR050091">
    <property type="entry name" value="PKS_NRPS_Biosynth_Enz"/>
</dbReference>
<dbReference type="Gene3D" id="3.40.50.720">
    <property type="entry name" value="NAD(P)-binding Rossmann-like Domain"/>
    <property type="match status" value="2"/>
</dbReference>
<dbReference type="Gene3D" id="3.40.50.12780">
    <property type="entry name" value="N-terminal domain of ligase-like"/>
    <property type="match status" value="1"/>
</dbReference>
<keyword evidence="3" id="KW-0808">Transferase</keyword>
<dbReference type="Gene3D" id="3.30.70.3290">
    <property type="match status" value="1"/>
</dbReference>
<dbReference type="InterPro" id="IPR032821">
    <property type="entry name" value="PKS_assoc"/>
</dbReference>
<dbReference type="Pfam" id="PF13602">
    <property type="entry name" value="ADH_zinc_N_2"/>
    <property type="match status" value="1"/>
</dbReference>
<feature type="region of interest" description="C-terminal hotdog fold" evidence="5">
    <location>
        <begin position="1658"/>
        <end position="1797"/>
    </location>
</feature>
<dbReference type="PROSITE" id="PS00606">
    <property type="entry name" value="KS3_1"/>
    <property type="match status" value="1"/>
</dbReference>
<dbReference type="InterPro" id="IPR049552">
    <property type="entry name" value="PKS_DH_N"/>
</dbReference>
<dbReference type="SMART" id="SM00825">
    <property type="entry name" value="PKS_KS"/>
    <property type="match status" value="1"/>
</dbReference>
<keyword evidence="1" id="KW-0596">Phosphopantetheine</keyword>
<dbReference type="PROSITE" id="PS52019">
    <property type="entry name" value="PKS_MFAS_DH"/>
    <property type="match status" value="1"/>
</dbReference>
<keyword evidence="2" id="KW-0597">Phosphoprotein</keyword>
<evidence type="ECO:0000256" key="4">
    <source>
        <dbReference type="ARBA" id="ARBA00023268"/>
    </source>
</evidence>
<dbReference type="InterPro" id="IPR036736">
    <property type="entry name" value="ACP-like_sf"/>
</dbReference>
<dbReference type="Pfam" id="PF16197">
    <property type="entry name" value="KAsynt_C_assoc"/>
    <property type="match status" value="1"/>
</dbReference>
<dbReference type="Gene3D" id="3.30.300.30">
    <property type="match status" value="1"/>
</dbReference>
<dbReference type="InterPro" id="IPR011032">
    <property type="entry name" value="GroES-like_sf"/>
</dbReference>
<dbReference type="Gene3D" id="1.10.1200.10">
    <property type="entry name" value="ACP-like"/>
    <property type="match status" value="2"/>
</dbReference>
<dbReference type="InterPro" id="IPR057326">
    <property type="entry name" value="KR_dom"/>
</dbReference>
<keyword evidence="10" id="KW-1185">Reference proteome</keyword>
<dbReference type="InterPro" id="IPR045851">
    <property type="entry name" value="AMP-bd_C_sf"/>
</dbReference>
<evidence type="ECO:0000256" key="5">
    <source>
        <dbReference type="PROSITE-ProRule" id="PRU01363"/>
    </source>
</evidence>
<accession>A0ABS4Q890</accession>
<dbReference type="RefSeq" id="WP_209884819.1">
    <property type="nucleotide sequence ID" value="NZ_JAGGMR010000001.1"/>
</dbReference>
<dbReference type="SMART" id="SM00822">
    <property type="entry name" value="PKS_KR"/>
    <property type="match status" value="1"/>
</dbReference>
<proteinExistence type="predicted"/>
<comment type="caution">
    <text evidence="9">The sequence shown here is derived from an EMBL/GenBank/DDBJ whole genome shotgun (WGS) entry which is preliminary data.</text>
</comment>
<dbReference type="InterPro" id="IPR042099">
    <property type="entry name" value="ANL_N_sf"/>
</dbReference>
<dbReference type="SUPFAM" id="SSF51735">
    <property type="entry name" value="NAD(P)-binding Rossmann-fold domains"/>
    <property type="match status" value="4"/>
</dbReference>
<protein>
    <submittedName>
        <fullName evidence="9">Acyl transferase domain-containing protein/acyl-CoA synthetase (AMP-forming)/AMP-acid ligase II/NADPH:quinone reductase-like Zn-dependent oxidoreductase/acyl carrier protein</fullName>
    </submittedName>
</protein>
<feature type="domain" description="Carrier" evidence="6">
    <location>
        <begin position="2574"/>
        <end position="2649"/>
    </location>
</feature>
<dbReference type="InterPro" id="IPR018201">
    <property type="entry name" value="Ketoacyl_synth_AS"/>
</dbReference>
<dbReference type="Pfam" id="PF02801">
    <property type="entry name" value="Ketoacyl-synt_C"/>
    <property type="match status" value="1"/>
</dbReference>
<dbReference type="CDD" id="cd00833">
    <property type="entry name" value="PKS"/>
    <property type="match status" value="1"/>
</dbReference>
<evidence type="ECO:0000259" key="7">
    <source>
        <dbReference type="PROSITE" id="PS52004"/>
    </source>
</evidence>